<dbReference type="PANTHER" id="PTHR47245:SF1">
    <property type="entry name" value="FOLDASE PROTEIN PRSA"/>
    <property type="match status" value="1"/>
</dbReference>
<dbReference type="EC" id="5.2.1.8" evidence="2"/>
<dbReference type="InterPro" id="IPR050245">
    <property type="entry name" value="PrsA_foldase"/>
</dbReference>
<evidence type="ECO:0000256" key="2">
    <source>
        <dbReference type="ARBA" id="ARBA00013194"/>
    </source>
</evidence>
<keyword evidence="3" id="KW-0732">Signal</keyword>
<feature type="region of interest" description="Disordered" evidence="7">
    <location>
        <begin position="65"/>
        <end position="94"/>
    </location>
</feature>
<evidence type="ECO:0000256" key="4">
    <source>
        <dbReference type="ARBA" id="ARBA00023110"/>
    </source>
</evidence>
<comment type="caution">
    <text evidence="9">The sequence shown here is derived from an EMBL/GenBank/DDBJ whole genome shotgun (WGS) entry which is preliminary data.</text>
</comment>
<evidence type="ECO:0000256" key="1">
    <source>
        <dbReference type="ARBA" id="ARBA00000971"/>
    </source>
</evidence>
<keyword evidence="4 6" id="KW-0697">Rotamase</keyword>
<evidence type="ECO:0000313" key="10">
    <source>
        <dbReference type="Proteomes" id="UP000273405"/>
    </source>
</evidence>
<comment type="catalytic activity">
    <reaction evidence="1">
        <text>[protein]-peptidylproline (omega=180) = [protein]-peptidylproline (omega=0)</text>
        <dbReference type="Rhea" id="RHEA:16237"/>
        <dbReference type="Rhea" id="RHEA-COMP:10747"/>
        <dbReference type="Rhea" id="RHEA-COMP:10748"/>
        <dbReference type="ChEBI" id="CHEBI:83833"/>
        <dbReference type="ChEBI" id="CHEBI:83834"/>
        <dbReference type="EC" id="5.2.1.8"/>
    </reaction>
</comment>
<evidence type="ECO:0000259" key="8">
    <source>
        <dbReference type="PROSITE" id="PS50198"/>
    </source>
</evidence>
<evidence type="ECO:0000256" key="7">
    <source>
        <dbReference type="SAM" id="MobiDB-lite"/>
    </source>
</evidence>
<evidence type="ECO:0000256" key="6">
    <source>
        <dbReference type="PROSITE-ProRule" id="PRU00278"/>
    </source>
</evidence>
<dbReference type="InterPro" id="IPR027304">
    <property type="entry name" value="Trigger_fact/SurA_dom_sf"/>
</dbReference>
<dbReference type="InterPro" id="IPR000297">
    <property type="entry name" value="PPIase_PpiC"/>
</dbReference>
<dbReference type="EMBL" id="RAWG01000118">
    <property type="protein sequence ID" value="RKH40977.1"/>
    <property type="molecule type" value="Genomic_DNA"/>
</dbReference>
<proteinExistence type="predicted"/>
<dbReference type="Pfam" id="PF13145">
    <property type="entry name" value="Rotamase_2"/>
    <property type="match status" value="1"/>
</dbReference>
<reference evidence="10" key="1">
    <citation type="submission" date="2018-09" db="EMBL/GenBank/DDBJ databases">
        <authorList>
            <person name="Livingstone P.G."/>
            <person name="Whitworth D.E."/>
        </authorList>
    </citation>
    <scope>NUCLEOTIDE SEQUENCE [LARGE SCALE GENOMIC DNA]</scope>
    <source>
        <strain evidence="10">CA040B</strain>
    </source>
</reference>
<dbReference type="PANTHER" id="PTHR47245">
    <property type="entry name" value="PEPTIDYLPROLYL ISOMERASE"/>
    <property type="match status" value="1"/>
</dbReference>
<dbReference type="Gene3D" id="3.10.50.40">
    <property type="match status" value="1"/>
</dbReference>
<name>A0A3A8N974_9BACT</name>
<evidence type="ECO:0000256" key="3">
    <source>
        <dbReference type="ARBA" id="ARBA00022729"/>
    </source>
</evidence>
<keyword evidence="5 6" id="KW-0413">Isomerase</keyword>
<dbReference type="SUPFAM" id="SSF54534">
    <property type="entry name" value="FKBP-like"/>
    <property type="match status" value="1"/>
</dbReference>
<evidence type="ECO:0000256" key="5">
    <source>
        <dbReference type="ARBA" id="ARBA00023235"/>
    </source>
</evidence>
<keyword evidence="10" id="KW-1185">Reference proteome</keyword>
<sequence>MSGGCSSSLDLNSLAVMVPVPTRATTGSFLLPSCVSPEPLQAFRSNRAVAAATATLSMFMNCKSWRESGESGPRRPSPVRANRNKEAARNSNVSGAHAIAAQMPDRAHCASHLRLQGIPLQLPVRALHRAVLLLAVCSCEGRSPEATTAPASNAPLPRDLVARFDGGVVTRTEWERESRRLPPALREQFASEAGQREFAWSLVDKRLMVAEAKRQGLAGREDIARQVRELEERLVVQALLAQEERAAGAPGEQELRGWYDANRQQFEQPERVHLGRILARVEGQGSAAERTKARARAEEFARRLKAKEPLAQVQSSGDGPERARGGDLGLFARGELPDRRLEDAAFALREPGQVSPVVETAEGFAVVQLIERRPARTPPFEEVRAEVEGRMAPVRQRRVFDALRARLRSGADVQVEVTARP</sequence>
<dbReference type="Proteomes" id="UP000273405">
    <property type="component" value="Unassembled WGS sequence"/>
</dbReference>
<dbReference type="GO" id="GO:0003755">
    <property type="term" value="F:peptidyl-prolyl cis-trans isomerase activity"/>
    <property type="evidence" value="ECO:0007669"/>
    <property type="project" value="UniProtKB-KW"/>
</dbReference>
<dbReference type="AlphaFoldDB" id="A0A3A8N974"/>
<feature type="region of interest" description="Disordered" evidence="7">
    <location>
        <begin position="307"/>
        <end position="327"/>
    </location>
</feature>
<feature type="domain" description="PpiC" evidence="8">
    <location>
        <begin position="269"/>
        <end position="371"/>
    </location>
</feature>
<dbReference type="InterPro" id="IPR046357">
    <property type="entry name" value="PPIase_dom_sf"/>
</dbReference>
<evidence type="ECO:0000313" key="9">
    <source>
        <dbReference type="EMBL" id="RKH40977.1"/>
    </source>
</evidence>
<organism evidence="9 10">
    <name type="scientific">Corallococcus sicarius</name>
    <dbReference type="NCBI Taxonomy" id="2316726"/>
    <lineage>
        <taxon>Bacteria</taxon>
        <taxon>Pseudomonadati</taxon>
        <taxon>Myxococcota</taxon>
        <taxon>Myxococcia</taxon>
        <taxon>Myxococcales</taxon>
        <taxon>Cystobacterineae</taxon>
        <taxon>Myxococcaceae</taxon>
        <taxon>Corallococcus</taxon>
    </lineage>
</organism>
<gene>
    <name evidence="9" type="ORF">D7X12_19420</name>
</gene>
<dbReference type="PROSITE" id="PS50198">
    <property type="entry name" value="PPIC_PPIASE_2"/>
    <property type="match status" value="1"/>
</dbReference>
<protein>
    <recommendedName>
        <fullName evidence="2">peptidylprolyl isomerase</fullName>
        <ecNumber evidence="2">5.2.1.8</ecNumber>
    </recommendedName>
</protein>
<dbReference type="SUPFAM" id="SSF109998">
    <property type="entry name" value="Triger factor/SurA peptide-binding domain-like"/>
    <property type="match status" value="1"/>
</dbReference>
<accession>A0A3A8N974</accession>